<keyword evidence="3" id="KW-1185">Reference proteome</keyword>
<keyword evidence="1" id="KW-0812">Transmembrane</keyword>
<dbReference type="Pfam" id="PF12670">
    <property type="entry name" value="DUF3792"/>
    <property type="match status" value="1"/>
</dbReference>
<dbReference type="NCBIfam" id="TIGR04086">
    <property type="entry name" value="TIGR04086_membr"/>
    <property type="match status" value="1"/>
</dbReference>
<dbReference type="Proteomes" id="UP000741863">
    <property type="component" value="Unassembled WGS sequence"/>
</dbReference>
<evidence type="ECO:0000313" key="3">
    <source>
        <dbReference type="Proteomes" id="UP000741863"/>
    </source>
</evidence>
<comment type="caution">
    <text evidence="2">The sequence shown here is derived from an EMBL/GenBank/DDBJ whole genome shotgun (WGS) entry which is preliminary data.</text>
</comment>
<dbReference type="RefSeq" id="WP_204698655.1">
    <property type="nucleotide sequence ID" value="NZ_JAFBEC010000008.1"/>
</dbReference>
<sequence length="125" mass="13009">MDHTFTRAIGGSLLTMLCLVLASSLILATILRLSSISEHSIGGVTMAITLIITFIGGMVAAMKAGAKGWLFGLLAGAMFVILAITIQYLGYGNAIMLSQLLLFSLCLVTAMVGGMIGVGIRSSIR</sequence>
<protein>
    <submittedName>
        <fullName evidence="2">Membrane protein (TIGR04086 family)</fullName>
    </submittedName>
</protein>
<dbReference type="EMBL" id="JAFBEC010000008">
    <property type="protein sequence ID" value="MBM7633926.1"/>
    <property type="molecule type" value="Genomic_DNA"/>
</dbReference>
<evidence type="ECO:0000313" key="2">
    <source>
        <dbReference type="EMBL" id="MBM7633926.1"/>
    </source>
</evidence>
<name>A0ABS2PF00_9BACL</name>
<keyword evidence="1" id="KW-0472">Membrane</keyword>
<organism evidence="2 3">
    <name type="scientific">Geomicrobium sediminis</name>
    <dbReference type="NCBI Taxonomy" id="1347788"/>
    <lineage>
        <taxon>Bacteria</taxon>
        <taxon>Bacillati</taxon>
        <taxon>Bacillota</taxon>
        <taxon>Bacilli</taxon>
        <taxon>Bacillales</taxon>
        <taxon>Geomicrobium</taxon>
    </lineage>
</organism>
<feature type="transmembrane region" description="Helical" evidence="1">
    <location>
        <begin position="69"/>
        <end position="89"/>
    </location>
</feature>
<keyword evidence="1" id="KW-1133">Transmembrane helix</keyword>
<proteinExistence type="predicted"/>
<reference evidence="2 3" key="1">
    <citation type="submission" date="2021-01" db="EMBL/GenBank/DDBJ databases">
        <title>Genomic Encyclopedia of Type Strains, Phase IV (KMG-IV): sequencing the most valuable type-strain genomes for metagenomic binning, comparative biology and taxonomic classification.</title>
        <authorList>
            <person name="Goeker M."/>
        </authorList>
    </citation>
    <scope>NUCLEOTIDE SEQUENCE [LARGE SCALE GENOMIC DNA]</scope>
    <source>
        <strain evidence="2 3">DSM 25540</strain>
    </source>
</reference>
<accession>A0ABS2PF00</accession>
<feature type="transmembrane region" description="Helical" evidence="1">
    <location>
        <begin position="40"/>
        <end position="62"/>
    </location>
</feature>
<dbReference type="InterPro" id="IPR023804">
    <property type="entry name" value="DUF3792_TM"/>
</dbReference>
<gene>
    <name evidence="2" type="ORF">JOD17_003022</name>
</gene>
<feature type="transmembrane region" description="Helical" evidence="1">
    <location>
        <begin position="12"/>
        <end position="34"/>
    </location>
</feature>
<evidence type="ECO:0000256" key="1">
    <source>
        <dbReference type="SAM" id="Phobius"/>
    </source>
</evidence>
<feature type="transmembrane region" description="Helical" evidence="1">
    <location>
        <begin position="95"/>
        <end position="120"/>
    </location>
</feature>